<feature type="transmembrane region" description="Helical" evidence="1">
    <location>
        <begin position="51"/>
        <end position="73"/>
    </location>
</feature>
<evidence type="ECO:0008006" key="3">
    <source>
        <dbReference type="Google" id="ProtNLM"/>
    </source>
</evidence>
<dbReference type="AlphaFoldDB" id="A0A383B5Y6"/>
<evidence type="ECO:0000313" key="2">
    <source>
        <dbReference type="EMBL" id="SVE14798.1"/>
    </source>
</evidence>
<feature type="transmembrane region" description="Helical" evidence="1">
    <location>
        <begin position="20"/>
        <end position="39"/>
    </location>
</feature>
<protein>
    <recommendedName>
        <fullName evidence="3">ABC-2 type transporter domain-containing protein</fullName>
    </recommendedName>
</protein>
<organism evidence="2">
    <name type="scientific">marine metagenome</name>
    <dbReference type="NCBI Taxonomy" id="408172"/>
    <lineage>
        <taxon>unclassified sequences</taxon>
        <taxon>metagenomes</taxon>
        <taxon>ecological metagenomes</taxon>
    </lineage>
</organism>
<keyword evidence="1" id="KW-0812">Transmembrane</keyword>
<reference evidence="2" key="1">
    <citation type="submission" date="2018-05" db="EMBL/GenBank/DDBJ databases">
        <authorList>
            <person name="Lanie J.A."/>
            <person name="Ng W.-L."/>
            <person name="Kazmierczak K.M."/>
            <person name="Andrzejewski T.M."/>
            <person name="Davidsen T.M."/>
            <person name="Wayne K.J."/>
            <person name="Tettelin H."/>
            <person name="Glass J.I."/>
            <person name="Rusch D."/>
            <person name="Podicherti R."/>
            <person name="Tsui H.-C.T."/>
            <person name="Winkler M.E."/>
        </authorList>
    </citation>
    <scope>NUCLEOTIDE SEQUENCE</scope>
</reference>
<evidence type="ECO:0000256" key="1">
    <source>
        <dbReference type="SAM" id="Phobius"/>
    </source>
</evidence>
<feature type="non-terminal residue" evidence="2">
    <location>
        <position position="187"/>
    </location>
</feature>
<dbReference type="EMBL" id="UINC01197356">
    <property type="protein sequence ID" value="SVE14798.1"/>
    <property type="molecule type" value="Genomic_DNA"/>
</dbReference>
<feature type="transmembrane region" description="Helical" evidence="1">
    <location>
        <begin position="103"/>
        <end position="121"/>
    </location>
</feature>
<proteinExistence type="predicted"/>
<feature type="transmembrane region" description="Helical" evidence="1">
    <location>
        <begin position="160"/>
        <end position="181"/>
    </location>
</feature>
<name>A0A383B5Y6_9ZZZZ</name>
<accession>A0A383B5Y6</accession>
<feature type="transmembrane region" description="Helical" evidence="1">
    <location>
        <begin position="133"/>
        <end position="154"/>
    </location>
</feature>
<keyword evidence="1" id="KW-0472">Membrane</keyword>
<gene>
    <name evidence="2" type="ORF">METZ01_LOCUS467652</name>
</gene>
<sequence>MNAFISLLEYDLNVLARSWIVRFWFFLSVVGGVAAIIVARNYNDESSFLLGWALVLYMALGSLVVLVNSVSAISLEYRFLGESIISRGIAPTPYVLAKLVSRSLGTISMFLVILLPTAFFMMSNAQNNDLTVAGIWVGLAYWTLMLTVLTFLGITVSVLFTNTLFGLVVLGVFWYIALGLLDRAYWT</sequence>
<keyword evidence="1" id="KW-1133">Transmembrane helix</keyword>